<dbReference type="AlphaFoldDB" id="A0A4Y3WVE0"/>
<evidence type="ECO:0000313" key="1">
    <source>
        <dbReference type="EMBL" id="GEC22773.1"/>
    </source>
</evidence>
<sequence length="257" mass="27936">MVFKRLKARFGGGTTIDTVVHTGLARPGGVVEGVVEVVGGEFEQEISYVEMVLQARVEVETDDGEHSADRRFGGQRVHGPFTLHPGERRSLPFAVGLPLQTPFTVLGPHELPKVRLGLRTELEIARSTDKTDLDPIRVGAPPVADRICAALERIGCRFLRSDLEQTRVPGAELGFVQEVEFAPPHGTNMSEVEVVFLVGPHATDVLLVGDRKAGGFFDGGGDTTQRFTVGHDALGHDWEGELQSRLAELGRRRGLFG</sequence>
<keyword evidence="2" id="KW-1185">Reference proteome</keyword>
<gene>
    <name evidence="1" type="ORF">PHY01_50560</name>
</gene>
<dbReference type="PANTHER" id="PTHR40053">
    <property type="entry name" value="SPORULATION-CONTROL PROTEIN SPO0M"/>
    <property type="match status" value="1"/>
</dbReference>
<dbReference type="PANTHER" id="PTHR40053:SF1">
    <property type="entry name" value="SPORULATION-CONTROL PROTEIN SPO0M"/>
    <property type="match status" value="1"/>
</dbReference>
<dbReference type="RefSeq" id="WP_141282574.1">
    <property type="nucleotide sequence ID" value="NZ_BAAARZ010000073.1"/>
</dbReference>
<dbReference type="Pfam" id="PF07070">
    <property type="entry name" value="Spo0M"/>
    <property type="match status" value="1"/>
</dbReference>
<dbReference type="InterPro" id="IPR009776">
    <property type="entry name" value="Spore_0_M"/>
</dbReference>
<comment type="caution">
    <text evidence="1">The sequence shown here is derived from an EMBL/GenBank/DDBJ whole genome shotgun (WGS) entry which is preliminary data.</text>
</comment>
<organism evidence="1 2">
    <name type="scientific">Pseudonocardia hydrocarbonoxydans</name>
    <dbReference type="NCBI Taxonomy" id="76726"/>
    <lineage>
        <taxon>Bacteria</taxon>
        <taxon>Bacillati</taxon>
        <taxon>Actinomycetota</taxon>
        <taxon>Actinomycetes</taxon>
        <taxon>Pseudonocardiales</taxon>
        <taxon>Pseudonocardiaceae</taxon>
        <taxon>Pseudonocardia</taxon>
    </lineage>
</organism>
<dbReference type="EMBL" id="BJNG01000056">
    <property type="protein sequence ID" value="GEC22773.1"/>
    <property type="molecule type" value="Genomic_DNA"/>
</dbReference>
<reference evidence="1 2" key="1">
    <citation type="submission" date="2019-06" db="EMBL/GenBank/DDBJ databases">
        <title>Whole genome shotgun sequence of Pseudonocardia hydrocarbonoxydans NBRC 14498.</title>
        <authorList>
            <person name="Hosoyama A."/>
            <person name="Uohara A."/>
            <person name="Ohji S."/>
            <person name="Ichikawa N."/>
        </authorList>
    </citation>
    <scope>NUCLEOTIDE SEQUENCE [LARGE SCALE GENOMIC DNA]</scope>
    <source>
        <strain evidence="1 2">NBRC 14498</strain>
    </source>
</reference>
<dbReference type="OrthoDB" id="3431481at2"/>
<proteinExistence type="predicted"/>
<name>A0A4Y3WVE0_9PSEU</name>
<protein>
    <recommendedName>
        <fullName evidence="3">Sporulation protein</fullName>
    </recommendedName>
</protein>
<dbReference type="Proteomes" id="UP000320338">
    <property type="component" value="Unassembled WGS sequence"/>
</dbReference>
<evidence type="ECO:0008006" key="3">
    <source>
        <dbReference type="Google" id="ProtNLM"/>
    </source>
</evidence>
<accession>A0A4Y3WVE0</accession>
<evidence type="ECO:0000313" key="2">
    <source>
        <dbReference type="Proteomes" id="UP000320338"/>
    </source>
</evidence>